<feature type="region of interest" description="Disordered" evidence="1">
    <location>
        <begin position="230"/>
        <end position="288"/>
    </location>
</feature>
<dbReference type="Proteomes" id="UP000053831">
    <property type="component" value="Unassembled WGS sequence"/>
</dbReference>
<feature type="domain" description="PLD phosphodiesterase" evidence="2">
    <location>
        <begin position="444"/>
        <end position="471"/>
    </location>
</feature>
<dbReference type="PANTHER" id="PTHR21248">
    <property type="entry name" value="CARDIOLIPIN SYNTHASE"/>
    <property type="match status" value="1"/>
</dbReference>
<dbReference type="SUPFAM" id="SSF56024">
    <property type="entry name" value="Phospholipase D/nuclease"/>
    <property type="match status" value="2"/>
</dbReference>
<dbReference type="GO" id="GO:0032049">
    <property type="term" value="P:cardiolipin biosynthetic process"/>
    <property type="evidence" value="ECO:0007669"/>
    <property type="project" value="UniProtKB-ARBA"/>
</dbReference>
<dbReference type="GO" id="GO:0030572">
    <property type="term" value="F:phosphatidyltransferase activity"/>
    <property type="evidence" value="ECO:0007669"/>
    <property type="project" value="UniProtKB-ARBA"/>
</dbReference>
<dbReference type="PANTHER" id="PTHR21248:SF11">
    <property type="entry name" value="PLD PHOSPHODIESTERASE DOMAIN-CONTAINING PROTEIN"/>
    <property type="match status" value="1"/>
</dbReference>
<dbReference type="AlphaFoldDB" id="A0A0M8N8A9"/>
<evidence type="ECO:0000256" key="1">
    <source>
        <dbReference type="SAM" id="MobiDB-lite"/>
    </source>
</evidence>
<proteinExistence type="predicted"/>
<reference evidence="3 4" key="1">
    <citation type="submission" date="2015-07" db="EMBL/GenBank/DDBJ databases">
        <title>The genome of the fungus Escovopsis weberi, a specialized disease agent of ant agriculture.</title>
        <authorList>
            <person name="de Man T.J."/>
            <person name="Stajich J.E."/>
            <person name="Kubicek C.P."/>
            <person name="Chenthamara K."/>
            <person name="Atanasova L."/>
            <person name="Druzhinina I.S."/>
            <person name="Birnbaum S."/>
            <person name="Barribeau S.M."/>
            <person name="Teiling C."/>
            <person name="Suen G."/>
            <person name="Currie C."/>
            <person name="Gerardo N.M."/>
        </authorList>
    </citation>
    <scope>NUCLEOTIDE SEQUENCE [LARGE SCALE GENOMIC DNA]</scope>
</reference>
<dbReference type="OrthoDB" id="2958217at2759"/>
<protein>
    <recommendedName>
        <fullName evidence="2">PLD phosphodiesterase domain-containing protein</fullName>
    </recommendedName>
</protein>
<keyword evidence="4" id="KW-1185">Reference proteome</keyword>
<dbReference type="STRING" id="150374.A0A0M8N8A9"/>
<evidence type="ECO:0000313" key="3">
    <source>
        <dbReference type="EMBL" id="KOS22070.1"/>
    </source>
</evidence>
<dbReference type="SMART" id="SM00155">
    <property type="entry name" value="PLDc"/>
    <property type="match status" value="2"/>
</dbReference>
<gene>
    <name evidence="3" type="ORF">ESCO_001947</name>
</gene>
<organism evidence="3 4">
    <name type="scientific">Escovopsis weberi</name>
    <dbReference type="NCBI Taxonomy" id="150374"/>
    <lineage>
        <taxon>Eukaryota</taxon>
        <taxon>Fungi</taxon>
        <taxon>Dikarya</taxon>
        <taxon>Ascomycota</taxon>
        <taxon>Pezizomycotina</taxon>
        <taxon>Sordariomycetes</taxon>
        <taxon>Hypocreomycetidae</taxon>
        <taxon>Hypocreales</taxon>
        <taxon>Hypocreaceae</taxon>
        <taxon>Escovopsis</taxon>
    </lineage>
</organism>
<feature type="domain" description="PLD phosphodiesterase" evidence="2">
    <location>
        <begin position="175"/>
        <end position="202"/>
    </location>
</feature>
<sequence>MSSPLVSEIPSSFIVPWRNLLLAHQDARLHDVPNYHCARDIDSLITTSIPRSLVVGTGHSIFSRAILPAIAAAQRSIHFVTCFWAASPSLDGLREALLELAASRCGPQHGEPLPPTLHVSIGFSSRGLFQKLLHPSSFDGHLYPPRDWPKLGLPDEKALRRGGIEMTVKSLFFTPFSVLHPKYIIVDGRSAWVPSCNVSWERWFEGCIELEGNVVDALIGFHARVWGRKPDDVTDATHEPGVDMNERRAGDQTRGGGGDGSDDGDDEMTDSATSNEEGRRGHDRMQSAAQAVCLSGSRPIPTVLLPSPHHRNPRFRFLFLFSRADPPMTPLNAALLTLFANAQRDIRIVTPNVTSWPVLEALLAALSRGVNVQIRTSRNLMLLEQLLTAGTTTSWCLKKLIRRYWKLTDRGHQPADLEAQPVSPGRLEIFYYRQLGRRAGKDDEPVASHLKMTMVDDEYLVLGSGNLDRASWYTSQELGLLFYMPGFEERSLWETVLEQRAQVLFRSGHY</sequence>
<feature type="compositionally biased region" description="Acidic residues" evidence="1">
    <location>
        <begin position="260"/>
        <end position="269"/>
    </location>
</feature>
<dbReference type="InterPro" id="IPR025202">
    <property type="entry name" value="PLD-like_dom"/>
</dbReference>
<evidence type="ECO:0000313" key="4">
    <source>
        <dbReference type="Proteomes" id="UP000053831"/>
    </source>
</evidence>
<dbReference type="CDD" id="cd00138">
    <property type="entry name" value="PLDc_SF"/>
    <property type="match status" value="1"/>
</dbReference>
<feature type="compositionally biased region" description="Basic and acidic residues" evidence="1">
    <location>
        <begin position="276"/>
        <end position="285"/>
    </location>
</feature>
<name>A0A0M8N8A9_ESCWE</name>
<dbReference type="Pfam" id="PF13091">
    <property type="entry name" value="PLDc_2"/>
    <property type="match status" value="1"/>
</dbReference>
<dbReference type="EMBL" id="LGSR01000006">
    <property type="protein sequence ID" value="KOS22070.1"/>
    <property type="molecule type" value="Genomic_DNA"/>
</dbReference>
<dbReference type="PROSITE" id="PS50035">
    <property type="entry name" value="PLD"/>
    <property type="match status" value="2"/>
</dbReference>
<dbReference type="Gene3D" id="3.30.870.10">
    <property type="entry name" value="Endonuclease Chain A"/>
    <property type="match status" value="2"/>
</dbReference>
<comment type="caution">
    <text evidence="3">The sequence shown here is derived from an EMBL/GenBank/DDBJ whole genome shotgun (WGS) entry which is preliminary data.</text>
</comment>
<dbReference type="InterPro" id="IPR001736">
    <property type="entry name" value="PLipase_D/transphosphatidylase"/>
</dbReference>
<accession>A0A0M8N8A9</accession>
<evidence type="ECO:0000259" key="2">
    <source>
        <dbReference type="PROSITE" id="PS50035"/>
    </source>
</evidence>
<feature type="compositionally biased region" description="Basic and acidic residues" evidence="1">
    <location>
        <begin position="230"/>
        <end position="251"/>
    </location>
</feature>